<reference evidence="2 3" key="1">
    <citation type="submission" date="2024-02" db="EMBL/GenBank/DDBJ databases">
        <title>High-quality chromosome-scale genome assembly of Pensacola bahiagrass (Paspalum notatum Flugge var. saurae).</title>
        <authorList>
            <person name="Vega J.M."/>
            <person name="Podio M."/>
            <person name="Orjuela J."/>
            <person name="Siena L.A."/>
            <person name="Pessino S.C."/>
            <person name="Combes M.C."/>
            <person name="Mariac C."/>
            <person name="Albertini E."/>
            <person name="Pupilli F."/>
            <person name="Ortiz J.P.A."/>
            <person name="Leblanc O."/>
        </authorList>
    </citation>
    <scope>NUCLEOTIDE SEQUENCE [LARGE SCALE GENOMIC DNA]</scope>
    <source>
        <strain evidence="2">R1</strain>
        <tissue evidence="2">Leaf</tissue>
    </source>
</reference>
<dbReference type="AlphaFoldDB" id="A0AAQ3PJE5"/>
<evidence type="ECO:0000256" key="1">
    <source>
        <dbReference type="SAM" id="MobiDB-lite"/>
    </source>
</evidence>
<evidence type="ECO:0000313" key="2">
    <source>
        <dbReference type="EMBL" id="WVZ52735.1"/>
    </source>
</evidence>
<accession>A0AAQ3PJE5</accession>
<evidence type="ECO:0000313" key="3">
    <source>
        <dbReference type="Proteomes" id="UP001341281"/>
    </source>
</evidence>
<name>A0AAQ3PJE5_PASNO</name>
<gene>
    <name evidence="2" type="ORF">U9M48_003765</name>
</gene>
<sequence>MKTIHVKKPDLSFARLEPSERSAPERISPTPIELGPGDGVGLVRSREAHDSNLSRESSNMHALAGVELEAATTT</sequence>
<proteinExistence type="predicted"/>
<feature type="region of interest" description="Disordered" evidence="1">
    <location>
        <begin position="1"/>
        <end position="38"/>
    </location>
</feature>
<keyword evidence="3" id="KW-1185">Reference proteome</keyword>
<organism evidence="2 3">
    <name type="scientific">Paspalum notatum var. saurae</name>
    <dbReference type="NCBI Taxonomy" id="547442"/>
    <lineage>
        <taxon>Eukaryota</taxon>
        <taxon>Viridiplantae</taxon>
        <taxon>Streptophyta</taxon>
        <taxon>Embryophyta</taxon>
        <taxon>Tracheophyta</taxon>
        <taxon>Spermatophyta</taxon>
        <taxon>Magnoliopsida</taxon>
        <taxon>Liliopsida</taxon>
        <taxon>Poales</taxon>
        <taxon>Poaceae</taxon>
        <taxon>PACMAD clade</taxon>
        <taxon>Panicoideae</taxon>
        <taxon>Andropogonodae</taxon>
        <taxon>Paspaleae</taxon>
        <taxon>Paspalinae</taxon>
        <taxon>Paspalum</taxon>
    </lineage>
</organism>
<feature type="region of interest" description="Disordered" evidence="1">
    <location>
        <begin position="51"/>
        <end position="74"/>
    </location>
</feature>
<dbReference type="EMBL" id="CP144745">
    <property type="protein sequence ID" value="WVZ52735.1"/>
    <property type="molecule type" value="Genomic_DNA"/>
</dbReference>
<dbReference type="Proteomes" id="UP001341281">
    <property type="component" value="Chromosome 01"/>
</dbReference>
<protein>
    <submittedName>
        <fullName evidence="2">Uncharacterized protein</fullName>
    </submittedName>
</protein>